<reference evidence="2" key="1">
    <citation type="submission" date="2021-01" db="EMBL/GenBank/DDBJ databases">
        <title>Genome public.</title>
        <authorList>
            <person name="Liu C."/>
            <person name="Sun Q."/>
        </authorList>
    </citation>
    <scope>NUCLEOTIDE SEQUENCE [LARGE SCALE GENOMIC DNA]</scope>
    <source>
        <strain evidence="2">YIM B02567</strain>
    </source>
</reference>
<dbReference type="Proteomes" id="UP000628669">
    <property type="component" value="Unassembled WGS sequence"/>
</dbReference>
<protein>
    <recommendedName>
        <fullName evidence="3">Phage integrase SAM-like domain-containing protein</fullName>
    </recommendedName>
</protein>
<evidence type="ECO:0000313" key="1">
    <source>
        <dbReference type="EMBL" id="MBK1897189.1"/>
    </source>
</evidence>
<keyword evidence="2" id="KW-1185">Reference proteome</keyword>
<dbReference type="EMBL" id="JAENHK010000010">
    <property type="protein sequence ID" value="MBK1897189.1"/>
    <property type="molecule type" value="Genomic_DNA"/>
</dbReference>
<evidence type="ECO:0008006" key="3">
    <source>
        <dbReference type="Google" id="ProtNLM"/>
    </source>
</evidence>
<gene>
    <name evidence="1" type="ORF">JHL15_15605</name>
</gene>
<dbReference type="RefSeq" id="WP_200247196.1">
    <property type="nucleotide sequence ID" value="NZ_JAENHK010000010.1"/>
</dbReference>
<proteinExistence type="predicted"/>
<name>A0ABS1FXN4_9FLAO</name>
<organism evidence="1 2">
    <name type="scientific">Chryseobacterium paridis</name>
    <dbReference type="NCBI Taxonomy" id="2800328"/>
    <lineage>
        <taxon>Bacteria</taxon>
        <taxon>Pseudomonadati</taxon>
        <taxon>Bacteroidota</taxon>
        <taxon>Flavobacteriia</taxon>
        <taxon>Flavobacteriales</taxon>
        <taxon>Weeksellaceae</taxon>
        <taxon>Chryseobacterium group</taxon>
        <taxon>Chryseobacterium</taxon>
    </lineage>
</organism>
<comment type="caution">
    <text evidence="1">The sequence shown here is derived from an EMBL/GenBank/DDBJ whole genome shotgun (WGS) entry which is preliminary data.</text>
</comment>
<sequence>MENMFNEYPIKIQTTSMSEKDLYEQINEIKKLNDSGLYLSHFFNLLDNAHNRTTQFEKNAFTIDEWIKHYEGYGIITNSGQLIVFFSYLQRFHSFLISKSDKKYTFKSTLQKENFGLELIVLKTMENSLN</sequence>
<accession>A0ABS1FXN4</accession>
<evidence type="ECO:0000313" key="2">
    <source>
        <dbReference type="Proteomes" id="UP000628669"/>
    </source>
</evidence>